<protein>
    <submittedName>
        <fullName evidence="1">Uncharacterized protein</fullName>
    </submittedName>
</protein>
<organism evidence="1 2">
    <name type="scientific">Amniculicola lignicola CBS 123094</name>
    <dbReference type="NCBI Taxonomy" id="1392246"/>
    <lineage>
        <taxon>Eukaryota</taxon>
        <taxon>Fungi</taxon>
        <taxon>Dikarya</taxon>
        <taxon>Ascomycota</taxon>
        <taxon>Pezizomycotina</taxon>
        <taxon>Dothideomycetes</taxon>
        <taxon>Pleosporomycetidae</taxon>
        <taxon>Pleosporales</taxon>
        <taxon>Amniculicolaceae</taxon>
        <taxon>Amniculicola</taxon>
    </lineage>
</organism>
<sequence>MVGDGNTNVICVSPYARTCVTTSPVKVVVGVHPVLNAVPVHSGIEVVPFQPDEGSTKIDVRTSEVEFERLVNIGGTVSDDVGLERRLPDVCESEDPERDEGRGRLDELSAGRLALLDKPLLEGALLDDPLLSRLLPGPLVGVIVERLMVRPALGVELIPEDCNMVDPRKCEELNTLDELRAERLLLGRLLPGRVLLGSLIVTGVRLVPLILALIIELVPGGGETDGPDSVAEMVLVRITVTLEVENKVDSTVDVIGEPDNADETIVDDEADVSVLVTTAVDPYMELGVFVALGDGITIDEGIELIAVEPGKVATLVDGPFKVRDGDPDTVASGMDSDVVGDTGLLTELKGAVEGVGSEGGCPMALVELGTSPLDNLEVPVGETGNARFVVTNRVLRPVDNGAVGTPGEVVIRVELKSSVNLGRLVEDGECANGGAWIEEMGTVFVDNLDKIVRPPSIVVVTIITGGPNGLEGTMGGTITEETGTTLVVIVEAVGWLLGGVVVATEVVRIEPLRAVDIAVLGPLAEVCPGMFVELAGGATIELGPRDKVNVDPSGNDVIGKELGMTTGGGGGPTGVVELEKTGEGSPGIGTVVTPGGGGDGTAPVVTVEVRSGVVMVKIPELPGLKVAAGGPPVVGLNGDGSTVASNVLVTKLLNLFGGAWLFSHCVVPSTTE</sequence>
<evidence type="ECO:0000313" key="2">
    <source>
        <dbReference type="Proteomes" id="UP000799779"/>
    </source>
</evidence>
<dbReference type="Proteomes" id="UP000799779">
    <property type="component" value="Unassembled WGS sequence"/>
</dbReference>
<evidence type="ECO:0000313" key="1">
    <source>
        <dbReference type="EMBL" id="KAF2007911.1"/>
    </source>
</evidence>
<name>A0A6A5X4Z4_9PLEO</name>
<reference evidence="1" key="1">
    <citation type="journal article" date="2020" name="Stud. Mycol.">
        <title>101 Dothideomycetes genomes: a test case for predicting lifestyles and emergence of pathogens.</title>
        <authorList>
            <person name="Haridas S."/>
            <person name="Albert R."/>
            <person name="Binder M."/>
            <person name="Bloem J."/>
            <person name="Labutti K."/>
            <person name="Salamov A."/>
            <person name="Andreopoulos B."/>
            <person name="Baker S."/>
            <person name="Barry K."/>
            <person name="Bills G."/>
            <person name="Bluhm B."/>
            <person name="Cannon C."/>
            <person name="Castanera R."/>
            <person name="Culley D."/>
            <person name="Daum C."/>
            <person name="Ezra D."/>
            <person name="Gonzalez J."/>
            <person name="Henrissat B."/>
            <person name="Kuo A."/>
            <person name="Liang C."/>
            <person name="Lipzen A."/>
            <person name="Lutzoni F."/>
            <person name="Magnuson J."/>
            <person name="Mondo S."/>
            <person name="Nolan M."/>
            <person name="Ohm R."/>
            <person name="Pangilinan J."/>
            <person name="Park H.-J."/>
            <person name="Ramirez L."/>
            <person name="Alfaro M."/>
            <person name="Sun H."/>
            <person name="Tritt A."/>
            <person name="Yoshinaga Y."/>
            <person name="Zwiers L.-H."/>
            <person name="Turgeon B."/>
            <person name="Goodwin S."/>
            <person name="Spatafora J."/>
            <person name="Crous P."/>
            <person name="Grigoriev I."/>
        </authorList>
    </citation>
    <scope>NUCLEOTIDE SEQUENCE</scope>
    <source>
        <strain evidence="1">CBS 123094</strain>
    </source>
</reference>
<keyword evidence="2" id="KW-1185">Reference proteome</keyword>
<dbReference type="AlphaFoldDB" id="A0A6A5X4Z4"/>
<gene>
    <name evidence="1" type="ORF">P154DRAFT_568735</name>
</gene>
<accession>A0A6A5X4Z4</accession>
<proteinExistence type="predicted"/>
<dbReference type="EMBL" id="ML977556">
    <property type="protein sequence ID" value="KAF2007911.1"/>
    <property type="molecule type" value="Genomic_DNA"/>
</dbReference>